<gene>
    <name evidence="11" type="ORF">D4T97_000680</name>
</gene>
<keyword evidence="12" id="KW-1185">Reference proteome</keyword>
<dbReference type="InterPro" id="IPR026045">
    <property type="entry name" value="Ferric-bd"/>
</dbReference>
<feature type="signal peptide" evidence="10">
    <location>
        <begin position="1"/>
        <end position="19"/>
    </location>
</feature>
<dbReference type="GO" id="GO:0055085">
    <property type="term" value="P:transmembrane transport"/>
    <property type="evidence" value="ECO:0007669"/>
    <property type="project" value="InterPro"/>
</dbReference>
<organism evidence="11 12">
    <name type="scientific">Siminovitchia acidinfaciens</name>
    <dbReference type="NCBI Taxonomy" id="2321395"/>
    <lineage>
        <taxon>Bacteria</taxon>
        <taxon>Bacillati</taxon>
        <taxon>Bacillota</taxon>
        <taxon>Bacilli</taxon>
        <taxon>Bacillales</taxon>
        <taxon>Bacillaceae</taxon>
        <taxon>Siminovitchia</taxon>
    </lineage>
</organism>
<protein>
    <submittedName>
        <fullName evidence="11">Fe(3+) ABC transporter substrate-binding protein</fullName>
    </submittedName>
</protein>
<keyword evidence="4 8" id="KW-0479">Metal-binding</keyword>
<keyword evidence="5 10" id="KW-0732">Signal</keyword>
<dbReference type="PROSITE" id="PS01037">
    <property type="entry name" value="SBP_BACTERIAL_1"/>
    <property type="match status" value="1"/>
</dbReference>
<feature type="chain" id="PRO_5039554287" evidence="10">
    <location>
        <begin position="20"/>
        <end position="357"/>
    </location>
</feature>
<evidence type="ECO:0000256" key="5">
    <source>
        <dbReference type="ARBA" id="ARBA00022729"/>
    </source>
</evidence>
<keyword evidence="3" id="KW-0410">Iron transport</keyword>
<dbReference type="OrthoDB" id="9769319at2"/>
<evidence type="ECO:0000256" key="2">
    <source>
        <dbReference type="ARBA" id="ARBA00022448"/>
    </source>
</evidence>
<dbReference type="Proteomes" id="UP000287156">
    <property type="component" value="Unassembled WGS sequence"/>
</dbReference>
<comment type="similarity">
    <text evidence="1">Belongs to the bacterial solute-binding protein 1 family.</text>
</comment>
<evidence type="ECO:0000256" key="8">
    <source>
        <dbReference type="PIRSR" id="PIRSR002825-1"/>
    </source>
</evidence>
<feature type="binding site" evidence="8">
    <location>
        <position position="51"/>
    </location>
    <ligand>
        <name>Fe cation</name>
        <dbReference type="ChEBI" id="CHEBI:24875"/>
    </ligand>
</feature>
<keyword evidence="6 8" id="KW-0408">Iron</keyword>
<dbReference type="GO" id="GO:0046872">
    <property type="term" value="F:metal ion binding"/>
    <property type="evidence" value="ECO:0007669"/>
    <property type="project" value="UniProtKB-KW"/>
</dbReference>
<evidence type="ECO:0000313" key="12">
    <source>
        <dbReference type="Proteomes" id="UP000287156"/>
    </source>
</evidence>
<proteinExistence type="inferred from homology"/>
<name>A0A429Y6H2_9BACI</name>
<dbReference type="InterPro" id="IPR006061">
    <property type="entry name" value="SBP_1_CS"/>
</dbReference>
<evidence type="ECO:0000256" key="10">
    <source>
        <dbReference type="SAM" id="SignalP"/>
    </source>
</evidence>
<dbReference type="PROSITE" id="PS51257">
    <property type="entry name" value="PROKAR_LIPOPROTEIN"/>
    <property type="match status" value="1"/>
</dbReference>
<dbReference type="AlphaFoldDB" id="A0A429Y6H2"/>
<dbReference type="Pfam" id="PF13416">
    <property type="entry name" value="SBP_bac_8"/>
    <property type="match status" value="1"/>
</dbReference>
<evidence type="ECO:0000256" key="3">
    <source>
        <dbReference type="ARBA" id="ARBA00022496"/>
    </source>
</evidence>
<dbReference type="SUPFAM" id="SSF53850">
    <property type="entry name" value="Periplasmic binding protein-like II"/>
    <property type="match status" value="1"/>
</dbReference>
<keyword evidence="7" id="KW-0406">Ion transport</keyword>
<sequence>MPKKIYGLMLIVLMTVLAACSGGQTEDSNKEEKAEKAPKESKEVNLYSSRHYDVDAELYAKFEKETGIKVNVINGDADELLERIKREGDATQADLFLTADAGRLFRAKDADLLQPVSSDILDKNVPKKFQDEDKTWYGLTKRARVLVYNKDKVKEDELSTYEDLVEDKWNGRILVRSSENIYNQSLLASFIEIDGEDKAKEWAKGIVDNMARKPEGGDRDQAKAVAAGVGDVAIMNTYYFGQMLNSEDPEEVKVAESLGVFFPNQETTGTHVNISGAGVIKVSKNKDNAIKLLEFLTAEEAQGAFAEANYEYPVNENVEPSELLKSWGEFKEQDIPLSKLGDNNAKALMIFNEVGWK</sequence>
<evidence type="ECO:0000256" key="4">
    <source>
        <dbReference type="ARBA" id="ARBA00022723"/>
    </source>
</evidence>
<dbReference type="EMBL" id="QYTV02000001">
    <property type="protein sequence ID" value="RST77049.1"/>
    <property type="molecule type" value="Genomic_DNA"/>
</dbReference>
<reference evidence="11" key="1">
    <citation type="submission" date="2018-12" db="EMBL/GenBank/DDBJ databases">
        <authorList>
            <person name="Sun L."/>
            <person name="Chen Z."/>
        </authorList>
    </citation>
    <scope>NUCLEOTIDE SEQUENCE [LARGE SCALE GENOMIC DNA]</scope>
    <source>
        <strain evidence="11">3-2-2</strain>
    </source>
</reference>
<dbReference type="GO" id="GO:0006826">
    <property type="term" value="P:iron ion transport"/>
    <property type="evidence" value="ECO:0007669"/>
    <property type="project" value="UniProtKB-KW"/>
</dbReference>
<dbReference type="CDD" id="cd13542">
    <property type="entry name" value="PBP2_FutA1_ilke"/>
    <property type="match status" value="1"/>
</dbReference>
<dbReference type="InterPro" id="IPR006059">
    <property type="entry name" value="SBP"/>
</dbReference>
<feature type="binding site" evidence="8">
    <location>
        <position position="239"/>
    </location>
    <ligand>
        <name>Fe cation</name>
        <dbReference type="ChEBI" id="CHEBI:24875"/>
    </ligand>
</feature>
<keyword evidence="2" id="KW-0813">Transport</keyword>
<feature type="compositionally biased region" description="Basic and acidic residues" evidence="9">
    <location>
        <begin position="27"/>
        <end position="42"/>
    </location>
</feature>
<dbReference type="PANTHER" id="PTHR30006">
    <property type="entry name" value="THIAMINE-BINDING PERIPLASMIC PROTEIN-RELATED"/>
    <property type="match status" value="1"/>
</dbReference>
<dbReference type="Gene3D" id="3.40.190.10">
    <property type="entry name" value="Periplasmic binding protein-like II"/>
    <property type="match status" value="2"/>
</dbReference>
<evidence type="ECO:0000256" key="9">
    <source>
        <dbReference type="SAM" id="MobiDB-lite"/>
    </source>
</evidence>
<dbReference type="PANTHER" id="PTHR30006:SF15">
    <property type="entry name" value="IRON-UTILIZATION PERIPLASMIC PROTEIN"/>
    <property type="match status" value="1"/>
</dbReference>
<accession>A0A429Y6H2</accession>
<dbReference type="GO" id="GO:0030288">
    <property type="term" value="C:outer membrane-bounded periplasmic space"/>
    <property type="evidence" value="ECO:0007669"/>
    <property type="project" value="TreeGrafter"/>
</dbReference>
<dbReference type="PIRSF" id="PIRSF002825">
    <property type="entry name" value="CfbpA"/>
    <property type="match status" value="1"/>
</dbReference>
<evidence type="ECO:0000256" key="1">
    <source>
        <dbReference type="ARBA" id="ARBA00008520"/>
    </source>
</evidence>
<evidence type="ECO:0000256" key="6">
    <source>
        <dbReference type="ARBA" id="ARBA00023004"/>
    </source>
</evidence>
<comment type="caution">
    <text evidence="11">The sequence shown here is derived from an EMBL/GenBank/DDBJ whole genome shotgun (WGS) entry which is preliminary data.</text>
</comment>
<feature type="binding site" evidence="8">
    <location>
        <position position="238"/>
    </location>
    <ligand>
        <name>Fe cation</name>
        <dbReference type="ChEBI" id="CHEBI:24875"/>
    </ligand>
</feature>
<evidence type="ECO:0000256" key="7">
    <source>
        <dbReference type="ARBA" id="ARBA00023065"/>
    </source>
</evidence>
<feature type="region of interest" description="Disordered" evidence="9">
    <location>
        <begin position="23"/>
        <end position="42"/>
    </location>
</feature>
<evidence type="ECO:0000313" key="11">
    <source>
        <dbReference type="EMBL" id="RST77049.1"/>
    </source>
</evidence>